<accession>A0A173T8U7</accession>
<feature type="transmembrane region" description="Helical" evidence="1">
    <location>
        <begin position="174"/>
        <end position="193"/>
    </location>
</feature>
<protein>
    <submittedName>
        <fullName evidence="2">Predicted membrane protein</fullName>
    </submittedName>
</protein>
<feature type="transmembrane region" description="Helical" evidence="1">
    <location>
        <begin position="12"/>
        <end position="31"/>
    </location>
</feature>
<reference evidence="2 3" key="1">
    <citation type="submission" date="2015-09" db="EMBL/GenBank/DDBJ databases">
        <authorList>
            <consortium name="Pathogen Informatics"/>
        </authorList>
    </citation>
    <scope>NUCLEOTIDE SEQUENCE [LARGE SCALE GENOMIC DNA]</scope>
    <source>
        <strain evidence="2 3">2789STDY5834959</strain>
    </source>
</reference>
<dbReference type="RefSeq" id="WP_055072902.1">
    <property type="nucleotide sequence ID" value="NZ_CYXY01000010.1"/>
</dbReference>
<dbReference type="PANTHER" id="PTHR37314:SF4">
    <property type="entry name" value="UPF0700 TRANSMEMBRANE PROTEIN YOAK"/>
    <property type="match status" value="1"/>
</dbReference>
<name>A0A173T8U7_ANAHA</name>
<feature type="transmembrane region" description="Helical" evidence="1">
    <location>
        <begin position="199"/>
        <end position="217"/>
    </location>
</feature>
<gene>
    <name evidence="2" type="ORF">ERS852571_01847</name>
</gene>
<keyword evidence="1" id="KW-1133">Transmembrane helix</keyword>
<feature type="transmembrane region" description="Helical" evidence="1">
    <location>
        <begin position="60"/>
        <end position="84"/>
    </location>
</feature>
<evidence type="ECO:0000256" key="1">
    <source>
        <dbReference type="SAM" id="Phobius"/>
    </source>
</evidence>
<proteinExistence type="predicted"/>
<dbReference type="EMBL" id="CYXY01000010">
    <property type="protein sequence ID" value="CUM99144.1"/>
    <property type="molecule type" value="Genomic_DNA"/>
</dbReference>
<dbReference type="PANTHER" id="PTHR37314">
    <property type="entry name" value="SLR0142 PROTEIN"/>
    <property type="match status" value="1"/>
</dbReference>
<dbReference type="Pfam" id="PF06912">
    <property type="entry name" value="DUF1275"/>
    <property type="match status" value="1"/>
</dbReference>
<organism evidence="2 3">
    <name type="scientific">Anaerostipes hadrus</name>
    <dbReference type="NCBI Taxonomy" id="649756"/>
    <lineage>
        <taxon>Bacteria</taxon>
        <taxon>Bacillati</taxon>
        <taxon>Bacillota</taxon>
        <taxon>Clostridia</taxon>
        <taxon>Lachnospirales</taxon>
        <taxon>Lachnospiraceae</taxon>
        <taxon>Anaerostipes</taxon>
    </lineage>
</organism>
<keyword evidence="1" id="KW-0812">Transmembrane</keyword>
<keyword evidence="1" id="KW-0472">Membrane</keyword>
<dbReference type="Proteomes" id="UP000095553">
    <property type="component" value="Unassembled WGS sequence"/>
</dbReference>
<dbReference type="InterPro" id="IPR010699">
    <property type="entry name" value="DUF1275"/>
</dbReference>
<sequence>MEEKHLQMSESFFLTAILAIVGGFLDSYSYLMRGYVFANAQTGNIVLFGVNLQKRDFTQAFYYFVPILAFAVGVILVEIIKYFYKEEHKIHWRQRIVALEFVLITVVGFIPLGQYNVVANVLISFVCSMQVETFRRVHGHPFASTMCTGNLRSGTEALCQYFKTGDKTLKQKSLRYYGIITFFIIGAVIGGFLTGRAGGSSIFICSILLAIATILMAKEFRI</sequence>
<feature type="transmembrane region" description="Helical" evidence="1">
    <location>
        <begin position="96"/>
        <end position="112"/>
    </location>
</feature>
<dbReference type="AlphaFoldDB" id="A0A173T8U7"/>
<evidence type="ECO:0000313" key="2">
    <source>
        <dbReference type="EMBL" id="CUM99144.1"/>
    </source>
</evidence>
<evidence type="ECO:0000313" key="3">
    <source>
        <dbReference type="Proteomes" id="UP000095553"/>
    </source>
</evidence>